<proteinExistence type="predicted"/>
<dbReference type="STRING" id="454006.SAMN05421825_3050"/>
<dbReference type="PANTHER" id="PTHR47751:SF1">
    <property type="entry name" value="SUPERFAMILY HYDROLASE, PUTATIVE (AFU_ORTHOLOGUE AFUA_2G16580)-RELATED"/>
    <property type="match status" value="1"/>
</dbReference>
<keyword evidence="2" id="KW-1185">Reference proteome</keyword>
<name>A0A1G7SQW3_9FLAO</name>
<protein>
    <recommendedName>
        <fullName evidence="3">Alpha/beta hydrolase</fullName>
    </recommendedName>
</protein>
<evidence type="ECO:0008006" key="3">
    <source>
        <dbReference type="Google" id="ProtNLM"/>
    </source>
</evidence>
<dbReference type="PANTHER" id="PTHR47751">
    <property type="entry name" value="SUPERFAMILY HYDROLASE, PUTATIVE (AFU_ORTHOLOGUE AFUA_2G16580)-RELATED"/>
    <property type="match status" value="1"/>
</dbReference>
<dbReference type="AlphaFoldDB" id="A0A1G7SQW3"/>
<accession>A0A1G7SQW3</accession>
<evidence type="ECO:0000313" key="1">
    <source>
        <dbReference type="EMBL" id="SDG25351.1"/>
    </source>
</evidence>
<dbReference type="Proteomes" id="UP000199203">
    <property type="component" value="Unassembled WGS sequence"/>
</dbReference>
<dbReference type="InterPro" id="IPR051411">
    <property type="entry name" value="Polyketide_trans_af380"/>
</dbReference>
<dbReference type="Gene3D" id="3.40.50.1820">
    <property type="entry name" value="alpha/beta hydrolase"/>
    <property type="match status" value="1"/>
</dbReference>
<dbReference type="InterPro" id="IPR029058">
    <property type="entry name" value="AB_hydrolase_fold"/>
</dbReference>
<sequence>MNKRTKNRNLWLPRRVKRIAFTTTIMMCVYTTGFSQIELHNNLNSNKMKNQEVLTVDYSQLKEGKNRVYFMSQGYKLAGDLYLPKGFDSEKKYPTIIYTRVGTQVKEQTGATYGNKLAAKGYAFLVFDPINFGDSEGEVRNYESMHNMIPNTTDAISFLRTLKFVDREKFYGLGACAGAPYICNVAIGDVRIKAVATLVGNFDAAASLFGAYPKEVLDKMLKVAAEGKQRYYETGEYDTAPTFGGMPIPPPENASKALKDAYEYYFNRAGHDKIPNYSPYYPTIGMPVDPARVFVNQAKYFTTPFLVIAGSEAFTHDMDKQVYEMAAGEKEWFVIEGASHMDLYDIDKYLDPAIDKVDEFLRKY</sequence>
<organism evidence="1 2">
    <name type="scientific">Epilithonimonas hungarica</name>
    <dbReference type="NCBI Taxonomy" id="454006"/>
    <lineage>
        <taxon>Bacteria</taxon>
        <taxon>Pseudomonadati</taxon>
        <taxon>Bacteroidota</taxon>
        <taxon>Flavobacteriia</taxon>
        <taxon>Flavobacteriales</taxon>
        <taxon>Weeksellaceae</taxon>
        <taxon>Chryseobacterium group</taxon>
        <taxon>Epilithonimonas</taxon>
    </lineage>
</organism>
<reference evidence="2" key="1">
    <citation type="submission" date="2016-10" db="EMBL/GenBank/DDBJ databases">
        <authorList>
            <person name="Varghese N."/>
            <person name="Submissions S."/>
        </authorList>
    </citation>
    <scope>NUCLEOTIDE SEQUENCE [LARGE SCALE GENOMIC DNA]</scope>
    <source>
        <strain evidence="2">DSM 19684</strain>
    </source>
</reference>
<dbReference type="Gene3D" id="1.10.10.800">
    <property type="match status" value="1"/>
</dbReference>
<dbReference type="SUPFAM" id="SSF53474">
    <property type="entry name" value="alpha/beta-Hydrolases"/>
    <property type="match status" value="1"/>
</dbReference>
<gene>
    <name evidence="1" type="ORF">SAMN05421825_3050</name>
</gene>
<evidence type="ECO:0000313" key="2">
    <source>
        <dbReference type="Proteomes" id="UP000199203"/>
    </source>
</evidence>
<dbReference type="EMBL" id="FNBH01000003">
    <property type="protein sequence ID" value="SDG25351.1"/>
    <property type="molecule type" value="Genomic_DNA"/>
</dbReference>